<reference evidence="2" key="2">
    <citation type="submission" date="2020-06" db="EMBL/GenBank/DDBJ databases">
        <title>Helianthus annuus Genome sequencing and assembly Release 2.</title>
        <authorList>
            <person name="Gouzy J."/>
            <person name="Langlade N."/>
            <person name="Munos S."/>
        </authorList>
    </citation>
    <scope>NUCLEOTIDE SEQUENCE</scope>
    <source>
        <tissue evidence="2">Leaves</tissue>
    </source>
</reference>
<reference evidence="2" key="1">
    <citation type="journal article" date="2017" name="Nature">
        <title>The sunflower genome provides insights into oil metabolism, flowering and Asterid evolution.</title>
        <authorList>
            <person name="Badouin H."/>
            <person name="Gouzy J."/>
            <person name="Grassa C.J."/>
            <person name="Murat F."/>
            <person name="Staton S.E."/>
            <person name="Cottret L."/>
            <person name="Lelandais-Briere C."/>
            <person name="Owens G.L."/>
            <person name="Carrere S."/>
            <person name="Mayjonade B."/>
            <person name="Legrand L."/>
            <person name="Gill N."/>
            <person name="Kane N.C."/>
            <person name="Bowers J.E."/>
            <person name="Hubner S."/>
            <person name="Bellec A."/>
            <person name="Berard A."/>
            <person name="Berges H."/>
            <person name="Blanchet N."/>
            <person name="Boniface M.C."/>
            <person name="Brunel D."/>
            <person name="Catrice O."/>
            <person name="Chaidir N."/>
            <person name="Claudel C."/>
            <person name="Donnadieu C."/>
            <person name="Faraut T."/>
            <person name="Fievet G."/>
            <person name="Helmstetter N."/>
            <person name="King M."/>
            <person name="Knapp S.J."/>
            <person name="Lai Z."/>
            <person name="Le Paslier M.C."/>
            <person name="Lippi Y."/>
            <person name="Lorenzon L."/>
            <person name="Mandel J.R."/>
            <person name="Marage G."/>
            <person name="Marchand G."/>
            <person name="Marquand E."/>
            <person name="Bret-Mestries E."/>
            <person name="Morien E."/>
            <person name="Nambeesan S."/>
            <person name="Nguyen T."/>
            <person name="Pegot-Espagnet P."/>
            <person name="Pouilly N."/>
            <person name="Raftis F."/>
            <person name="Sallet E."/>
            <person name="Schiex T."/>
            <person name="Thomas J."/>
            <person name="Vandecasteele C."/>
            <person name="Vares D."/>
            <person name="Vear F."/>
            <person name="Vautrin S."/>
            <person name="Crespi M."/>
            <person name="Mangin B."/>
            <person name="Burke J.M."/>
            <person name="Salse J."/>
            <person name="Munos S."/>
            <person name="Vincourt P."/>
            <person name="Rieseberg L.H."/>
            <person name="Langlade N.B."/>
        </authorList>
    </citation>
    <scope>NUCLEOTIDE SEQUENCE</scope>
    <source>
        <tissue evidence="2">Leaves</tissue>
    </source>
</reference>
<comment type="caution">
    <text evidence="2">The sequence shown here is derived from an EMBL/GenBank/DDBJ whole genome shotgun (WGS) entry which is preliminary data.</text>
</comment>
<evidence type="ECO:0000313" key="2">
    <source>
        <dbReference type="EMBL" id="KAF5796641.1"/>
    </source>
</evidence>
<gene>
    <name evidence="2" type="ORF">HanXRQr2_Chr08g0354091</name>
</gene>
<protein>
    <submittedName>
        <fullName evidence="2">Uncharacterized protein</fullName>
    </submittedName>
</protein>
<dbReference type="Proteomes" id="UP000215914">
    <property type="component" value="Unassembled WGS sequence"/>
</dbReference>
<organism evidence="2 3">
    <name type="scientific">Helianthus annuus</name>
    <name type="common">Common sunflower</name>
    <dbReference type="NCBI Taxonomy" id="4232"/>
    <lineage>
        <taxon>Eukaryota</taxon>
        <taxon>Viridiplantae</taxon>
        <taxon>Streptophyta</taxon>
        <taxon>Embryophyta</taxon>
        <taxon>Tracheophyta</taxon>
        <taxon>Spermatophyta</taxon>
        <taxon>Magnoliopsida</taxon>
        <taxon>eudicotyledons</taxon>
        <taxon>Gunneridae</taxon>
        <taxon>Pentapetalae</taxon>
        <taxon>asterids</taxon>
        <taxon>campanulids</taxon>
        <taxon>Asterales</taxon>
        <taxon>Asteraceae</taxon>
        <taxon>Asteroideae</taxon>
        <taxon>Heliantheae alliance</taxon>
        <taxon>Heliantheae</taxon>
        <taxon>Helianthus</taxon>
    </lineage>
</organism>
<dbReference type="EMBL" id="MNCJ02000323">
    <property type="protein sequence ID" value="KAF5796641.1"/>
    <property type="molecule type" value="Genomic_DNA"/>
</dbReference>
<sequence>MGEDTMEFEAARKEFSAEREAFNAEKKGLLWRVADGEEKLAKEKQYNSDRQKEWEQACERTNRELKAACDEIVRLKGEKAKESDEHERAVAIYQKRETEYEHRLANLEKVVVEKTAESKASEILAE</sequence>
<evidence type="ECO:0000256" key="1">
    <source>
        <dbReference type="SAM" id="Coils"/>
    </source>
</evidence>
<keyword evidence="3" id="KW-1185">Reference proteome</keyword>
<dbReference type="Gramene" id="mRNA:HanXRQr2_Chr08g0354091">
    <property type="protein sequence ID" value="CDS:HanXRQr2_Chr08g0354091.1"/>
    <property type="gene ID" value="HanXRQr2_Chr08g0354091"/>
</dbReference>
<evidence type="ECO:0000313" key="3">
    <source>
        <dbReference type="Proteomes" id="UP000215914"/>
    </source>
</evidence>
<keyword evidence="1" id="KW-0175">Coiled coil</keyword>
<proteinExistence type="predicted"/>
<dbReference type="AlphaFoldDB" id="A0A9K3NDY3"/>
<accession>A0A9K3NDY3</accession>
<feature type="coiled-coil region" evidence="1">
    <location>
        <begin position="51"/>
        <end position="110"/>
    </location>
</feature>
<name>A0A9K3NDY3_HELAN</name>